<evidence type="ECO:0000313" key="2">
    <source>
        <dbReference type="Proteomes" id="UP000558488"/>
    </source>
</evidence>
<reference evidence="1 2" key="1">
    <citation type="journal article" date="2020" name="Nature">
        <title>Six reference-quality genomes reveal evolution of bat adaptations.</title>
        <authorList>
            <person name="Jebb D."/>
            <person name="Huang Z."/>
            <person name="Pippel M."/>
            <person name="Hughes G.M."/>
            <person name="Lavrichenko K."/>
            <person name="Devanna P."/>
            <person name="Winkler S."/>
            <person name="Jermiin L.S."/>
            <person name="Skirmuntt E.C."/>
            <person name="Katzourakis A."/>
            <person name="Burkitt-Gray L."/>
            <person name="Ray D.A."/>
            <person name="Sullivan K.A.M."/>
            <person name="Roscito J.G."/>
            <person name="Kirilenko B.M."/>
            <person name="Davalos L.M."/>
            <person name="Corthals A.P."/>
            <person name="Power M.L."/>
            <person name="Jones G."/>
            <person name="Ransome R.D."/>
            <person name="Dechmann D.K.N."/>
            <person name="Locatelli A.G."/>
            <person name="Puechmaille S.J."/>
            <person name="Fedrigo O."/>
            <person name="Jarvis E.D."/>
            <person name="Hiller M."/>
            <person name="Vernes S.C."/>
            <person name="Myers E.W."/>
            <person name="Teeling E.C."/>
        </authorList>
    </citation>
    <scope>NUCLEOTIDE SEQUENCE [LARGE SCALE GENOMIC DNA]</scope>
    <source>
        <strain evidence="1">MPipKuh1</strain>
        <tissue evidence="1">Flight muscle</tissue>
    </source>
</reference>
<dbReference type="Proteomes" id="UP000558488">
    <property type="component" value="Unassembled WGS sequence"/>
</dbReference>
<dbReference type="AlphaFoldDB" id="A0A7J7XAY2"/>
<name>A0A7J7XAY2_PIPKU</name>
<comment type="caution">
    <text evidence="1">The sequence shown here is derived from an EMBL/GenBank/DDBJ whole genome shotgun (WGS) entry which is preliminary data.</text>
</comment>
<sequence length="133" mass="14791">MWFIGPSSLAHYFGILHSRKLQCKSSGQISCQGQWVGWQCFSSIYTGALLLSALTSTHSLDLNVVVLFLIFKGTSGLLPIRSVPVFISTRSAQGFPLHYSLTNTYYFCLFDNSHPTRCEVISPCGLDLHFHDG</sequence>
<accession>A0A7J7XAY2</accession>
<protein>
    <submittedName>
        <fullName evidence="1">Uncharacterized protein</fullName>
    </submittedName>
</protein>
<dbReference type="EMBL" id="JACAGB010000008">
    <property type="protein sequence ID" value="KAF6346814.1"/>
    <property type="molecule type" value="Genomic_DNA"/>
</dbReference>
<keyword evidence="2" id="KW-1185">Reference proteome</keyword>
<evidence type="ECO:0000313" key="1">
    <source>
        <dbReference type="EMBL" id="KAF6346814.1"/>
    </source>
</evidence>
<gene>
    <name evidence="1" type="ORF">mPipKuh1_010597</name>
</gene>
<organism evidence="1 2">
    <name type="scientific">Pipistrellus kuhlii</name>
    <name type="common">Kuhl's pipistrelle</name>
    <dbReference type="NCBI Taxonomy" id="59472"/>
    <lineage>
        <taxon>Eukaryota</taxon>
        <taxon>Metazoa</taxon>
        <taxon>Chordata</taxon>
        <taxon>Craniata</taxon>
        <taxon>Vertebrata</taxon>
        <taxon>Euteleostomi</taxon>
        <taxon>Mammalia</taxon>
        <taxon>Eutheria</taxon>
        <taxon>Laurasiatheria</taxon>
        <taxon>Chiroptera</taxon>
        <taxon>Yangochiroptera</taxon>
        <taxon>Vespertilionidae</taxon>
        <taxon>Pipistrellus</taxon>
    </lineage>
</organism>
<proteinExistence type="predicted"/>